<name>A0A857JA21_9BURK</name>
<gene>
    <name evidence="1" type="ORF">GT347_17430</name>
</gene>
<proteinExistence type="predicted"/>
<protein>
    <submittedName>
        <fullName evidence="1">Uncharacterized protein</fullName>
    </submittedName>
</protein>
<keyword evidence="2" id="KW-1185">Reference proteome</keyword>
<reference evidence="1 2" key="1">
    <citation type="submission" date="2020-01" db="EMBL/GenBank/DDBJ databases">
        <title>Genome sequencing of strain KACC 21265.</title>
        <authorList>
            <person name="Heo J."/>
            <person name="Kim S.-J."/>
            <person name="Kim J.-S."/>
            <person name="Hong S.-B."/>
            <person name="Kwon S.-W."/>
        </authorList>
    </citation>
    <scope>NUCLEOTIDE SEQUENCE [LARGE SCALE GENOMIC DNA]</scope>
    <source>
        <strain evidence="1 2">KACC 21265</strain>
    </source>
</reference>
<evidence type="ECO:0000313" key="2">
    <source>
        <dbReference type="Proteomes" id="UP000464787"/>
    </source>
</evidence>
<evidence type="ECO:0000313" key="1">
    <source>
        <dbReference type="EMBL" id="QHI99598.1"/>
    </source>
</evidence>
<sequence length="272" mass="29177">MPPFHQPPLPGPMGYPPGPQVLQNLANVPMGPALPTAYGAPPVPGCFRPPQQQAQPFVQGFAVPWWAGAVQGQPGQIPAQIPAQAPVSFAPPSHEQARQQFEAAIQAAQERYAGAVNFEEVLHEDGRRIGYCVSAESDEASLKDGKRPIVLVAGTGQIDPQRSHVLFNTRVLSVCARGPDAAEDFVRQARELPAHESLRPGPLDYGPNLQLCSSAITPDQAACVLDADGPKERQPVRIFLPVPDLAVHISALQRRLKPAAGAIAYLRFPSTR</sequence>
<dbReference type="Proteomes" id="UP000464787">
    <property type="component" value="Chromosome"/>
</dbReference>
<dbReference type="AlphaFoldDB" id="A0A857JA21"/>
<organism evidence="1 2">
    <name type="scientific">Xylophilus rhododendri</name>
    <dbReference type="NCBI Taxonomy" id="2697032"/>
    <lineage>
        <taxon>Bacteria</taxon>
        <taxon>Pseudomonadati</taxon>
        <taxon>Pseudomonadota</taxon>
        <taxon>Betaproteobacteria</taxon>
        <taxon>Burkholderiales</taxon>
        <taxon>Xylophilus</taxon>
    </lineage>
</organism>
<dbReference type="KEGG" id="xyk:GT347_17430"/>
<accession>A0A857JA21</accession>
<dbReference type="RefSeq" id="WP_160553410.1">
    <property type="nucleotide sequence ID" value="NZ_CP047650.1"/>
</dbReference>
<dbReference type="EMBL" id="CP047650">
    <property type="protein sequence ID" value="QHI99598.1"/>
    <property type="molecule type" value="Genomic_DNA"/>
</dbReference>